<dbReference type="Pfam" id="PF03478">
    <property type="entry name" value="Beta-prop_KIB1-4"/>
    <property type="match status" value="1"/>
</dbReference>
<evidence type="ECO:0000313" key="4">
    <source>
        <dbReference type="Proteomes" id="UP001165190"/>
    </source>
</evidence>
<feature type="domain" description="KIB1-4 beta-propeller" evidence="2">
    <location>
        <begin position="74"/>
        <end position="255"/>
    </location>
</feature>
<comment type="caution">
    <text evidence="3">The sequence shown here is derived from an EMBL/GenBank/DDBJ whole genome shotgun (WGS) entry which is preliminary data.</text>
</comment>
<evidence type="ECO:0000259" key="2">
    <source>
        <dbReference type="Pfam" id="PF03478"/>
    </source>
</evidence>
<gene>
    <name evidence="3" type="ORF">HRI_004176500</name>
</gene>
<dbReference type="EMBL" id="BSYR01000044">
    <property type="protein sequence ID" value="GMJ05073.1"/>
    <property type="molecule type" value="Genomic_DNA"/>
</dbReference>
<name>A0A9W7IYW8_HIBTR</name>
<dbReference type="OrthoDB" id="999514at2759"/>
<keyword evidence="1" id="KW-0472">Membrane</keyword>
<keyword evidence="4" id="KW-1185">Reference proteome</keyword>
<keyword evidence="1" id="KW-0812">Transmembrane</keyword>
<evidence type="ECO:0000256" key="1">
    <source>
        <dbReference type="SAM" id="Phobius"/>
    </source>
</evidence>
<dbReference type="PANTHER" id="PTHR33127:SF5">
    <property type="entry name" value="TRANSMEMBRANE PROTEIN"/>
    <property type="match status" value="1"/>
</dbReference>
<protein>
    <recommendedName>
        <fullName evidence="2">KIB1-4 beta-propeller domain-containing protein</fullName>
    </recommendedName>
</protein>
<dbReference type="Proteomes" id="UP001165190">
    <property type="component" value="Unassembled WGS sequence"/>
</dbReference>
<feature type="transmembrane region" description="Helical" evidence="1">
    <location>
        <begin position="68"/>
        <end position="89"/>
    </location>
</feature>
<evidence type="ECO:0000313" key="3">
    <source>
        <dbReference type="EMBL" id="GMJ05073.1"/>
    </source>
</evidence>
<dbReference type="InterPro" id="IPR005174">
    <property type="entry name" value="KIB1-4_b-propeller"/>
</dbReference>
<keyword evidence="1" id="KW-1133">Transmembrane helix</keyword>
<accession>A0A9W7IYW8</accession>
<organism evidence="3 4">
    <name type="scientific">Hibiscus trionum</name>
    <name type="common">Flower of an hour</name>
    <dbReference type="NCBI Taxonomy" id="183268"/>
    <lineage>
        <taxon>Eukaryota</taxon>
        <taxon>Viridiplantae</taxon>
        <taxon>Streptophyta</taxon>
        <taxon>Embryophyta</taxon>
        <taxon>Tracheophyta</taxon>
        <taxon>Spermatophyta</taxon>
        <taxon>Magnoliopsida</taxon>
        <taxon>eudicotyledons</taxon>
        <taxon>Gunneridae</taxon>
        <taxon>Pentapetalae</taxon>
        <taxon>rosids</taxon>
        <taxon>malvids</taxon>
        <taxon>Malvales</taxon>
        <taxon>Malvaceae</taxon>
        <taxon>Malvoideae</taxon>
        <taxon>Hibiscus</taxon>
    </lineage>
</organism>
<dbReference type="AlphaFoldDB" id="A0A9W7IYW8"/>
<dbReference type="PANTHER" id="PTHR33127">
    <property type="entry name" value="TRANSMEMBRANE PROTEIN"/>
    <property type="match status" value="1"/>
</dbReference>
<sequence>MRAVCKAWSFASPHVPPRGDDKLPLAMEFRWRPGPDSQVHGECRLLDPLSGDSDYVAEESVRGSNFHIFLDVILCATAYGWVLFFGSRFFLYSPFTTEVIKLPEFEEQLSFSLATISLKCVIFVLYNKYKKIHIMLCSPCDSSWKTFEFNAFGQGNRVVDVTYANGVYYCVFREGQLGAFNLEHKEWTILVEHAPLPGFNFHYAKLFSCDGHLRLLSCEHHSNLVKLDLPKMHWVFEKDLNGHVLFIGCTSLCAPAVGESSQLANIIISSRVPFHPAVRWHGYTSLPRSPLIYGCVAAGHTHGRTWIELPLRGIWRANDLIHAI</sequence>
<reference evidence="3" key="1">
    <citation type="submission" date="2023-05" db="EMBL/GenBank/DDBJ databases">
        <title>Genome and transcriptome analyses reveal genes involved in the formation of fine ridges on petal epidermal cells in Hibiscus trionum.</title>
        <authorList>
            <person name="Koshimizu S."/>
            <person name="Masuda S."/>
            <person name="Ishii T."/>
            <person name="Shirasu K."/>
            <person name="Hoshino A."/>
            <person name="Arita M."/>
        </authorList>
    </citation>
    <scope>NUCLEOTIDE SEQUENCE</scope>
    <source>
        <strain evidence="3">Hamamatsu line</strain>
    </source>
</reference>
<proteinExistence type="predicted"/>